<dbReference type="InterPro" id="IPR001878">
    <property type="entry name" value="Znf_CCHC"/>
</dbReference>
<reference evidence="5 6" key="1">
    <citation type="submission" date="2019-02" db="EMBL/GenBank/DDBJ databases">
        <title>Genome sequencing of the rare red list fungi Hericium alpestre (H. flagellum).</title>
        <authorList>
            <person name="Buettner E."/>
            <person name="Kellner H."/>
        </authorList>
    </citation>
    <scope>NUCLEOTIDE SEQUENCE [LARGE SCALE GENOMIC DNA]</scope>
    <source>
        <strain evidence="5 6">DSM 108284</strain>
    </source>
</reference>
<dbReference type="GO" id="GO:0003676">
    <property type="term" value="F:nucleic acid binding"/>
    <property type="evidence" value="ECO:0007669"/>
    <property type="project" value="InterPro"/>
</dbReference>
<protein>
    <recommendedName>
        <fullName evidence="4">CCHC-type domain-containing protein</fullName>
    </recommendedName>
</protein>
<comment type="caution">
    <text evidence="5">The sequence shown here is derived from an EMBL/GenBank/DDBJ whole genome shotgun (WGS) entry which is preliminary data.</text>
</comment>
<dbReference type="STRING" id="135208.A0A4Y9ZM95"/>
<name>A0A4Y9ZM95_9AGAM</name>
<evidence type="ECO:0000313" key="6">
    <source>
        <dbReference type="Proteomes" id="UP000298061"/>
    </source>
</evidence>
<dbReference type="GO" id="GO:0008270">
    <property type="term" value="F:zinc ion binding"/>
    <property type="evidence" value="ECO:0007669"/>
    <property type="project" value="UniProtKB-KW"/>
</dbReference>
<evidence type="ECO:0000259" key="4">
    <source>
        <dbReference type="PROSITE" id="PS50158"/>
    </source>
</evidence>
<dbReference type="OrthoDB" id="3260975at2759"/>
<dbReference type="SUPFAM" id="SSF57756">
    <property type="entry name" value="Retrovirus zinc finger-like domains"/>
    <property type="match status" value="1"/>
</dbReference>
<dbReference type="EMBL" id="SFCI01001448">
    <property type="protein sequence ID" value="TFY75745.1"/>
    <property type="molecule type" value="Genomic_DNA"/>
</dbReference>
<keyword evidence="6" id="KW-1185">Reference proteome</keyword>
<evidence type="ECO:0000256" key="3">
    <source>
        <dbReference type="SAM" id="MobiDB-lite"/>
    </source>
</evidence>
<evidence type="ECO:0000256" key="2">
    <source>
        <dbReference type="PROSITE-ProRule" id="PRU00047"/>
    </source>
</evidence>
<keyword evidence="2" id="KW-0862">Zinc</keyword>
<sequence length="338" mass="37586">KWQTGRAVTKTADDWQREMLDYRLREEELGKQEKVGSIDVYSHVRWAAHMLDLAGRANIVATTQLIFLVRDNLPVVLKEFVPETQTDWNTFCAAVTNINVGVLRDQLDIKRGRSQEMELLKAQIAWLEAQMTQRMMANLTAQFGRMSYSNAAPATASQLRAGTTPTTQATPTPEQRTTGFPRPSGGLNPIPPTVLTVEQRSTLRAAINMLPHHPNTDAGLAAYRTQLTRFEETHGPRPFIDERIPVPLRPGTAPVRSGECYRCGMIGHRAGDCKPSPEQQLSCNEMVWRTFCTKHLGIEGGGPRVQLVMGDAQYPPRVSWDEQLSLLSESGNGEGLPA</sequence>
<dbReference type="AlphaFoldDB" id="A0A4Y9ZM95"/>
<feature type="non-terminal residue" evidence="5">
    <location>
        <position position="1"/>
    </location>
</feature>
<dbReference type="InterPro" id="IPR036875">
    <property type="entry name" value="Znf_CCHC_sf"/>
</dbReference>
<feature type="domain" description="CCHC-type" evidence="4">
    <location>
        <begin position="260"/>
        <end position="274"/>
    </location>
</feature>
<feature type="compositionally biased region" description="Low complexity" evidence="3">
    <location>
        <begin position="163"/>
        <end position="178"/>
    </location>
</feature>
<dbReference type="PROSITE" id="PS50158">
    <property type="entry name" value="ZF_CCHC"/>
    <property type="match status" value="1"/>
</dbReference>
<dbReference type="GO" id="GO:0006397">
    <property type="term" value="P:mRNA processing"/>
    <property type="evidence" value="ECO:0007669"/>
    <property type="project" value="UniProtKB-KW"/>
</dbReference>
<dbReference type="Proteomes" id="UP000298061">
    <property type="component" value="Unassembled WGS sequence"/>
</dbReference>
<evidence type="ECO:0000313" key="5">
    <source>
        <dbReference type="EMBL" id="TFY75745.1"/>
    </source>
</evidence>
<gene>
    <name evidence="5" type="ORF">EWM64_g8267</name>
</gene>
<proteinExistence type="predicted"/>
<keyword evidence="1" id="KW-0507">mRNA processing</keyword>
<accession>A0A4Y9ZM95</accession>
<feature type="region of interest" description="Disordered" evidence="3">
    <location>
        <begin position="154"/>
        <end position="190"/>
    </location>
</feature>
<organism evidence="5 6">
    <name type="scientific">Hericium alpestre</name>
    <dbReference type="NCBI Taxonomy" id="135208"/>
    <lineage>
        <taxon>Eukaryota</taxon>
        <taxon>Fungi</taxon>
        <taxon>Dikarya</taxon>
        <taxon>Basidiomycota</taxon>
        <taxon>Agaricomycotina</taxon>
        <taxon>Agaricomycetes</taxon>
        <taxon>Russulales</taxon>
        <taxon>Hericiaceae</taxon>
        <taxon>Hericium</taxon>
    </lineage>
</organism>
<keyword evidence="2" id="KW-0863">Zinc-finger</keyword>
<keyword evidence="2" id="KW-0479">Metal-binding</keyword>
<evidence type="ECO:0000256" key="1">
    <source>
        <dbReference type="ARBA" id="ARBA00022664"/>
    </source>
</evidence>